<evidence type="ECO:0000259" key="17">
    <source>
        <dbReference type="PROSITE" id="PS51004"/>
    </source>
</evidence>
<evidence type="ECO:0000256" key="1">
    <source>
        <dbReference type="ARBA" id="ARBA00004251"/>
    </source>
</evidence>
<dbReference type="InterPro" id="IPR041019">
    <property type="entry name" value="TIG1_plexin"/>
</dbReference>
<dbReference type="GO" id="GO:0017154">
    <property type="term" value="F:semaphorin receptor activity"/>
    <property type="evidence" value="ECO:0007669"/>
    <property type="project" value="InterPro"/>
</dbReference>
<keyword evidence="3" id="KW-0217">Developmental protein</keyword>
<dbReference type="Pfam" id="PF24479">
    <property type="entry name" value="PSI_PlexinA-B"/>
    <property type="match status" value="1"/>
</dbReference>
<dbReference type="InterPro" id="IPR008936">
    <property type="entry name" value="Rho_GTPase_activation_prot"/>
</dbReference>
<dbReference type="Gene3D" id="2.130.10.10">
    <property type="entry name" value="YVTN repeat-like/Quinoprotein amine dehydrogenase"/>
    <property type="match status" value="1"/>
</dbReference>
<dbReference type="SUPFAM" id="SSF48350">
    <property type="entry name" value="GTPase activation domain, GAP"/>
    <property type="match status" value="1"/>
</dbReference>
<keyword evidence="14" id="KW-0325">Glycoprotein</keyword>
<keyword evidence="10 16" id="KW-1133">Transmembrane helix</keyword>
<keyword evidence="13" id="KW-0675">Receptor</keyword>
<dbReference type="FunFam" id="1.10.506.10:FF:000027">
    <property type="entry name" value="Plexin A, isoform B"/>
    <property type="match status" value="1"/>
</dbReference>
<dbReference type="GO" id="GO:0005886">
    <property type="term" value="C:plasma membrane"/>
    <property type="evidence" value="ECO:0007669"/>
    <property type="project" value="UniProtKB-SubCell"/>
</dbReference>
<keyword evidence="9" id="KW-0524">Neurogenesis</keyword>
<keyword evidence="7" id="KW-0677">Repeat</keyword>
<comment type="caution">
    <text evidence="18">The sequence shown here is derived from an EMBL/GenBank/DDBJ whole genome shotgun (WGS) entry which is preliminary data.</text>
</comment>
<keyword evidence="5 16" id="KW-0812">Transmembrane</keyword>
<dbReference type="InterPro" id="IPR013783">
    <property type="entry name" value="Ig-like_fold"/>
</dbReference>
<dbReference type="GO" id="GO:0008045">
    <property type="term" value="P:motor neuron axon guidance"/>
    <property type="evidence" value="ECO:0007669"/>
    <property type="project" value="TreeGrafter"/>
</dbReference>
<dbReference type="GO" id="GO:0050772">
    <property type="term" value="P:positive regulation of axonogenesis"/>
    <property type="evidence" value="ECO:0007669"/>
    <property type="project" value="TreeGrafter"/>
</dbReference>
<dbReference type="EMBL" id="JANEYG010000004">
    <property type="protein sequence ID" value="KAJ8923676.1"/>
    <property type="molecule type" value="Genomic_DNA"/>
</dbReference>
<evidence type="ECO:0000256" key="9">
    <source>
        <dbReference type="ARBA" id="ARBA00022902"/>
    </source>
</evidence>
<dbReference type="FunFam" id="2.60.40.10:FF:000071">
    <property type="entry name" value="Plexin A2"/>
    <property type="match status" value="1"/>
</dbReference>
<feature type="transmembrane region" description="Helical" evidence="16">
    <location>
        <begin position="1305"/>
        <end position="1327"/>
    </location>
</feature>
<dbReference type="InterPro" id="IPR014756">
    <property type="entry name" value="Ig_E-set"/>
</dbReference>
<dbReference type="Pfam" id="PF18020">
    <property type="entry name" value="TIG_2"/>
    <property type="match status" value="1"/>
</dbReference>
<dbReference type="Pfam" id="PF01833">
    <property type="entry name" value="TIG"/>
    <property type="match status" value="4"/>
</dbReference>
<dbReference type="PROSITE" id="PS51004">
    <property type="entry name" value="SEMA"/>
    <property type="match status" value="1"/>
</dbReference>
<evidence type="ECO:0000256" key="2">
    <source>
        <dbReference type="ARBA" id="ARBA00010297"/>
    </source>
</evidence>
<dbReference type="GO" id="GO:0007162">
    <property type="term" value="P:negative regulation of cell adhesion"/>
    <property type="evidence" value="ECO:0007669"/>
    <property type="project" value="TreeGrafter"/>
</dbReference>
<evidence type="ECO:0000256" key="5">
    <source>
        <dbReference type="ARBA" id="ARBA00022692"/>
    </source>
</evidence>
<dbReference type="SMART" id="SM00429">
    <property type="entry name" value="IPT"/>
    <property type="match status" value="4"/>
</dbReference>
<accession>A0AAV8WBR1</accession>
<dbReference type="InterPro" id="IPR041362">
    <property type="entry name" value="TIG2_plexin"/>
</dbReference>
<dbReference type="InterPro" id="IPR001627">
    <property type="entry name" value="Semap_dom"/>
</dbReference>
<dbReference type="Gene3D" id="3.10.20.90">
    <property type="entry name" value="Phosphatidylinositol 3-kinase Catalytic Subunit, Chain A, domain 1"/>
    <property type="match status" value="1"/>
</dbReference>
<dbReference type="Gene3D" id="1.10.506.10">
    <property type="entry name" value="GTPase Activation - p120gap, domain 1"/>
    <property type="match status" value="1"/>
</dbReference>
<dbReference type="InterPro" id="IPR013548">
    <property type="entry name" value="Plexin_cytoplasmic_RasGAP_dom"/>
</dbReference>
<dbReference type="GO" id="GO:0008360">
    <property type="term" value="P:regulation of cell shape"/>
    <property type="evidence" value="ECO:0007669"/>
    <property type="project" value="TreeGrafter"/>
</dbReference>
<dbReference type="Pfam" id="PF08337">
    <property type="entry name" value="Plexin_cytopl"/>
    <property type="match status" value="2"/>
</dbReference>
<dbReference type="GO" id="GO:0030334">
    <property type="term" value="P:regulation of cell migration"/>
    <property type="evidence" value="ECO:0007669"/>
    <property type="project" value="TreeGrafter"/>
</dbReference>
<evidence type="ECO:0000313" key="18">
    <source>
        <dbReference type="EMBL" id="KAJ8923676.1"/>
    </source>
</evidence>
<dbReference type="GO" id="GO:0002116">
    <property type="term" value="C:semaphorin receptor complex"/>
    <property type="evidence" value="ECO:0007669"/>
    <property type="project" value="TreeGrafter"/>
</dbReference>
<dbReference type="CDD" id="cd01180">
    <property type="entry name" value="IPT_plexin_repeat1"/>
    <property type="match status" value="1"/>
</dbReference>
<dbReference type="Proteomes" id="UP001159042">
    <property type="component" value="Unassembled WGS sequence"/>
</dbReference>
<evidence type="ECO:0000256" key="15">
    <source>
        <dbReference type="PROSITE-ProRule" id="PRU00352"/>
    </source>
</evidence>
<keyword evidence="6" id="KW-0732">Signal</keyword>
<evidence type="ECO:0000256" key="7">
    <source>
        <dbReference type="ARBA" id="ARBA00022737"/>
    </source>
</evidence>
<evidence type="ECO:0000256" key="12">
    <source>
        <dbReference type="ARBA" id="ARBA00023157"/>
    </source>
</evidence>
<dbReference type="Pfam" id="PF17960">
    <property type="entry name" value="TIG_plexin"/>
    <property type="match status" value="1"/>
</dbReference>
<dbReference type="CDD" id="cd12205">
    <property type="entry name" value="RasGAP_plexin"/>
    <property type="match status" value="1"/>
</dbReference>
<feature type="domain" description="Sema" evidence="17">
    <location>
        <begin position="63"/>
        <end position="539"/>
    </location>
</feature>
<dbReference type="CDD" id="cd11236">
    <property type="entry name" value="Sema_plexin_like"/>
    <property type="match status" value="1"/>
</dbReference>
<dbReference type="Pfam" id="PF01437">
    <property type="entry name" value="PSI"/>
    <property type="match status" value="1"/>
</dbReference>
<dbReference type="InterPro" id="IPR002909">
    <property type="entry name" value="IPT_dom"/>
</dbReference>
<keyword evidence="12" id="KW-1015">Disulfide bond</keyword>
<dbReference type="CDD" id="cd00603">
    <property type="entry name" value="IPT_PCSR"/>
    <property type="match status" value="1"/>
</dbReference>
<dbReference type="InterPro" id="IPR015943">
    <property type="entry name" value="WD40/YVTN_repeat-like_dom_sf"/>
</dbReference>
<evidence type="ECO:0000256" key="16">
    <source>
        <dbReference type="SAM" id="Phobius"/>
    </source>
</evidence>
<evidence type="ECO:0000256" key="8">
    <source>
        <dbReference type="ARBA" id="ARBA00022782"/>
    </source>
</evidence>
<evidence type="ECO:0000256" key="11">
    <source>
        <dbReference type="ARBA" id="ARBA00023136"/>
    </source>
</evidence>
<comment type="similarity">
    <text evidence="2">Belongs to the plexin family.</text>
</comment>
<dbReference type="PANTHER" id="PTHR22625">
    <property type="entry name" value="PLEXIN"/>
    <property type="match status" value="1"/>
</dbReference>
<dbReference type="Pfam" id="PF01403">
    <property type="entry name" value="Sema"/>
    <property type="match status" value="1"/>
</dbReference>
<evidence type="ECO:0000256" key="6">
    <source>
        <dbReference type="ARBA" id="ARBA00022729"/>
    </source>
</evidence>
<dbReference type="InterPro" id="IPR002165">
    <property type="entry name" value="Plexin_repeat"/>
</dbReference>
<protein>
    <recommendedName>
        <fullName evidence="17">Sema domain-containing protein</fullName>
    </recommendedName>
</protein>
<dbReference type="SMART" id="SM00423">
    <property type="entry name" value="PSI"/>
    <property type="match status" value="3"/>
</dbReference>
<dbReference type="SUPFAM" id="SSF81296">
    <property type="entry name" value="E set domains"/>
    <property type="match status" value="4"/>
</dbReference>
<dbReference type="Gene3D" id="2.60.40.10">
    <property type="entry name" value="Immunoglobulins"/>
    <property type="match status" value="5"/>
</dbReference>
<keyword evidence="11 16" id="KW-0472">Membrane</keyword>
<keyword evidence="4" id="KW-1003">Cell membrane</keyword>
<reference evidence="18 19" key="1">
    <citation type="journal article" date="2023" name="Insect Mol. Biol.">
        <title>Genome sequencing provides insights into the evolution of gene families encoding plant cell wall-degrading enzymes in longhorned beetles.</title>
        <authorList>
            <person name="Shin N.R."/>
            <person name="Okamura Y."/>
            <person name="Kirsch R."/>
            <person name="Pauchet Y."/>
        </authorList>
    </citation>
    <scope>NUCLEOTIDE SEQUENCE [LARGE SCALE GENOMIC DNA]</scope>
    <source>
        <strain evidence="18">EAD_L_NR</strain>
    </source>
</reference>
<sequence>MFLPCALARSKNGTFCLTTRNVDAEPCGSGARHHQGQEHAPGVFMVVLPVHGATVGRTVAGIWLLLLAGLWGRASAGILLAQYPGPTDPPMRFSHMAVDQKTKRVYVGGTNHILQLDPNLRLEHLVTTGPKNDSPLCHATGCRDNNVPLSLMDNYNKILLIEPESRTLIACGSLFQGACYKYKLSNISAEADFIPKSIAANDANASTYAYIGPKKYNLWGRSNILYIGTTFTNKGDYRHDVPAIASRDLDSLEIAEFSFSKQSLLNIDVKYRDHFIVQYVYGFNASDYAYFVIVQKQSHLPGQEEQGYVSRLSRTCINDANYDSYTEVTLQCVDADTKYNLVQDAKIAFAGEELATALGISIGSPILVAVFRPARGITNEPQNHSALCLYPLRDIEGKFIENIHMCFNGSVKYRNMGYVSGPILDGKCPNSGSAGNIPNFCEVGLKISGVTPLVAVAALTFPNISLSAVTTASTGRHVLAFLGTTDGRIKKVLLSGPEPPEYEEVVVDEGNAVLPDTTLSPSGDYLYVLSTSMVSKINVEHCSTYSNCSSCLESKDPYCGWCSLEKKCTIRSACQKAQHSAPRWLSLGTGQQCIDFEQVLPERIPINQMTNVRLTIRTLPELPYGAKYKCVFGSAEPIDAEVTEFGLSCPTPEISRRPSIPPKMDHVLVPLSVRSSETNKDFVSRNFAYYDCEKHKTCGECVRSKWACNWCVYENKCTHNISTCQRVIISGENNPARLSNHGFAYCPQFKKRDVILLPNNVLKEIVFEVKNLPHPQPGHTGFQCIIVIEGATMLVPARVDGKNIVCDKTTYSYEANEGENEASVRVVWNRNHHVDAINVILYKCDILGSHREHADCSLCVTRNSKYQCTWCGNSCQYAETCQHTPHIECPRPRIDMIKPLSGPIEGGTLVTIEGSNLGLRKEDVQGKIKIGQVPCILVNYEVSVRIQCITGASRVEMTAPIQVGNEAGFTESSVEFSYKDIKLSGIYPSIGPQAGGTQLAITGQYLNIGSEITAYLDEYLCQVNLTQASSGRLTCITSKAQRATNIEKLTLSIDGANRTLEGNPFNYTQDPTIMEIKPLNSFVSGGKMIFVHGTNLDSIQKPEMEVYSYTEPTVPINRTICTVLSANQMECPSPPVNRHFLTYSSRSKRSLRKPAAIKMKEPKLTLKVGFLMDNVHSVRDLEKHFPNLRSQLLYVEDPKFFQFPNQVKLYKGDTLVIEGENLNSASDEADVVVTIGTKPCNVTSLAMSQLVCSPPEQQPLDTDENGFKTDTNLPLVVVRVGRSLRFPIGYLRYDIFKTFAFPPEAIIMISVGTLLFVLFFVAVLFVYRRKSTQAEREYKRIQIQMDTLESNVRSECKLAFAELQTDMTDLTADLENSGIPTLDHTSYIMKVFFPGVSDHPILNAPKVVVRINGPRTNYDTAMLQFEQLINNKYFILTFIEILESQKSFNIRNKVNVASLLMVVLMSKMEYATDILKSLLLRLIDKSVNTKHPQLMLRRTESVVEKMLTNWMALCMYHYLKEYAGSSLFLLFKAIKHQIEKGLVDAITHDARYSLSEERLLRENVEHNFVTLHIVQDDLDEKIQCKVLDCDTISQVKSKILDALFKNTPFSLRPSIYEVDLEWRHGRGGHLTLQDEDLTTKTIGGWKKLNTLAHYGVKESAVMSLISRQNDSFNNCKQPCHNCVTGMYLNNSQSPIITTNGDIETGNNPRIYHLVKPIEDHHSSMIFFMTILTVNEALPPAVKWLFDLLDDAARKHGIQDPEVVHAWKSNSLPLRFWVNFIKNPDFIFDINKTTTLDSCLSVIAQTFMDSCSTTEHRLGKDSPSNKLLFAKDIPRYREMVAQFYSDVAMLPIITDQEMGSAMQQLSAQHAEEFDTVAALKELYIYVTKYREPILEALTTDPNCRRLHLAQKLDSVAYTLVGGGNVRLLTSSVT</sequence>
<dbReference type="SUPFAM" id="SSF101912">
    <property type="entry name" value="Sema domain"/>
    <property type="match status" value="1"/>
</dbReference>
<comment type="subcellular location">
    <subcellularLocation>
        <location evidence="1">Cell membrane</location>
        <topology evidence="1">Single-pass type I membrane protein</topology>
    </subcellularLocation>
</comment>
<dbReference type="InterPro" id="IPR036352">
    <property type="entry name" value="Semap_dom_sf"/>
</dbReference>
<dbReference type="GO" id="GO:0097374">
    <property type="term" value="P:sensory neuron axon guidance"/>
    <property type="evidence" value="ECO:0007669"/>
    <property type="project" value="TreeGrafter"/>
</dbReference>
<name>A0AAV8WBR1_9CUCU</name>
<dbReference type="InterPro" id="IPR031148">
    <property type="entry name" value="Plexin"/>
</dbReference>
<dbReference type="InterPro" id="IPR046800">
    <property type="entry name" value="Plexin_RBD"/>
</dbReference>
<keyword evidence="19" id="KW-1185">Reference proteome</keyword>
<dbReference type="GO" id="GO:0120025">
    <property type="term" value="C:plasma membrane bounded cell projection"/>
    <property type="evidence" value="ECO:0007669"/>
    <property type="project" value="UniProtKB-ARBA"/>
</dbReference>
<dbReference type="FunFam" id="2.60.40.10:FF:000728">
    <property type="entry name" value="Plexin D1"/>
    <property type="match status" value="1"/>
</dbReference>
<evidence type="ECO:0000256" key="10">
    <source>
        <dbReference type="ARBA" id="ARBA00022989"/>
    </source>
</evidence>
<keyword evidence="8" id="KW-0221">Differentiation</keyword>
<dbReference type="FunFam" id="3.10.20.90:FF:000213">
    <property type="entry name" value="Plexin A4, B"/>
    <property type="match status" value="1"/>
</dbReference>
<evidence type="ECO:0000256" key="3">
    <source>
        <dbReference type="ARBA" id="ARBA00022473"/>
    </source>
</evidence>
<dbReference type="Pfam" id="PF20170">
    <property type="entry name" value="Plexin_RBD"/>
    <property type="match status" value="1"/>
</dbReference>
<dbReference type="PANTHER" id="PTHR22625:SF44">
    <property type="entry name" value="PLEXIN-B"/>
    <property type="match status" value="1"/>
</dbReference>
<dbReference type="FunFam" id="2.60.40.10:FF:000203">
    <property type="entry name" value="Plexin B2"/>
    <property type="match status" value="1"/>
</dbReference>
<dbReference type="SUPFAM" id="SSF103575">
    <property type="entry name" value="Plexin repeat"/>
    <property type="match status" value="1"/>
</dbReference>
<evidence type="ECO:0000256" key="13">
    <source>
        <dbReference type="ARBA" id="ARBA00023170"/>
    </source>
</evidence>
<gene>
    <name evidence="18" type="ORF">NQ315_010256</name>
</gene>
<evidence type="ECO:0000313" key="19">
    <source>
        <dbReference type="Proteomes" id="UP001159042"/>
    </source>
</evidence>
<dbReference type="SMART" id="SM00630">
    <property type="entry name" value="Sema"/>
    <property type="match status" value="1"/>
</dbReference>
<evidence type="ECO:0000256" key="14">
    <source>
        <dbReference type="ARBA" id="ARBA00023180"/>
    </source>
</evidence>
<organism evidence="18 19">
    <name type="scientific">Exocentrus adspersus</name>
    <dbReference type="NCBI Taxonomy" id="1586481"/>
    <lineage>
        <taxon>Eukaryota</taxon>
        <taxon>Metazoa</taxon>
        <taxon>Ecdysozoa</taxon>
        <taxon>Arthropoda</taxon>
        <taxon>Hexapoda</taxon>
        <taxon>Insecta</taxon>
        <taxon>Pterygota</taxon>
        <taxon>Neoptera</taxon>
        <taxon>Endopterygota</taxon>
        <taxon>Coleoptera</taxon>
        <taxon>Polyphaga</taxon>
        <taxon>Cucujiformia</taxon>
        <taxon>Chrysomeloidea</taxon>
        <taxon>Cerambycidae</taxon>
        <taxon>Lamiinae</taxon>
        <taxon>Acanthocinini</taxon>
        <taxon>Exocentrus</taxon>
    </lineage>
</organism>
<comment type="caution">
    <text evidence="15">Lacks conserved residue(s) required for the propagation of feature annotation.</text>
</comment>
<dbReference type="FunFam" id="2.60.40.10:FF:001973">
    <property type="entry name" value="Plexin A4, B"/>
    <property type="match status" value="1"/>
</dbReference>
<dbReference type="InterPro" id="IPR016201">
    <property type="entry name" value="PSI"/>
</dbReference>
<proteinExistence type="inferred from homology"/>
<evidence type="ECO:0000256" key="4">
    <source>
        <dbReference type="ARBA" id="ARBA00022475"/>
    </source>
</evidence>